<reference evidence="3" key="1">
    <citation type="submission" date="2012-02" db="EMBL/GenBank/DDBJ databases">
        <title>Complete sequence of chromosome of Methanomethylovorans hollandica DSM 15978.</title>
        <authorList>
            <person name="Lucas S."/>
            <person name="Copeland A."/>
            <person name="Lapidus A."/>
            <person name="Glavina del Rio T."/>
            <person name="Dalin E."/>
            <person name="Tice H."/>
            <person name="Bruce D."/>
            <person name="Goodwin L."/>
            <person name="Pitluck S."/>
            <person name="Peters L."/>
            <person name="Mikhailova N."/>
            <person name="Held B."/>
            <person name="Kyrpides N."/>
            <person name="Mavromatis K."/>
            <person name="Ivanova N."/>
            <person name="Brettin T."/>
            <person name="Detter J.C."/>
            <person name="Han C."/>
            <person name="Larimer F."/>
            <person name="Land M."/>
            <person name="Hauser L."/>
            <person name="Markowitz V."/>
            <person name="Cheng J.-F."/>
            <person name="Hugenholtz P."/>
            <person name="Woyke T."/>
            <person name="Wu D."/>
            <person name="Spring S."/>
            <person name="Schroeder M."/>
            <person name="Brambilla E."/>
            <person name="Klenk H.-P."/>
            <person name="Eisen J.A."/>
        </authorList>
    </citation>
    <scope>NUCLEOTIDE SEQUENCE [LARGE SCALE GENOMIC DNA]</scope>
    <source>
        <strain evidence="3">DSM 15978 / NBRC 107637 / DMS1</strain>
    </source>
</reference>
<keyword evidence="1" id="KW-0472">Membrane</keyword>
<dbReference type="Proteomes" id="UP000010866">
    <property type="component" value="Chromosome"/>
</dbReference>
<gene>
    <name evidence="2" type="ordered locus">Metho_1082</name>
</gene>
<dbReference type="STRING" id="867904.Metho_1082"/>
<organism evidence="2 3">
    <name type="scientific">Methanomethylovorans hollandica (strain DSM 15978 / NBRC 107637 / DMS1)</name>
    <dbReference type="NCBI Taxonomy" id="867904"/>
    <lineage>
        <taxon>Archaea</taxon>
        <taxon>Methanobacteriati</taxon>
        <taxon>Methanobacteriota</taxon>
        <taxon>Stenosarchaea group</taxon>
        <taxon>Methanomicrobia</taxon>
        <taxon>Methanosarcinales</taxon>
        <taxon>Methanosarcinaceae</taxon>
        <taxon>Methanomethylovorans</taxon>
    </lineage>
</organism>
<keyword evidence="3" id="KW-1185">Reference proteome</keyword>
<dbReference type="AlphaFoldDB" id="L0KV68"/>
<accession>L0KV68</accession>
<dbReference type="HOGENOM" id="CLU_2230376_0_0_2"/>
<evidence type="ECO:0000313" key="2">
    <source>
        <dbReference type="EMBL" id="AGB49317.1"/>
    </source>
</evidence>
<name>L0KV68_METHD</name>
<sequence>MLYVKHINLVYKSLCSDFLFFLSLFILLCGTATCSPVIEDVQVTRGVNEDSPTWGVDGKKLVYASDQVLTERPATVIGAVFMVVLVFVIFMIRRFLKKVGFFDSI</sequence>
<feature type="transmembrane region" description="Helical" evidence="1">
    <location>
        <begin position="74"/>
        <end position="92"/>
    </location>
</feature>
<evidence type="ECO:0000313" key="3">
    <source>
        <dbReference type="Proteomes" id="UP000010866"/>
    </source>
</evidence>
<proteinExistence type="predicted"/>
<dbReference type="EMBL" id="CP003362">
    <property type="protein sequence ID" value="AGB49317.1"/>
    <property type="molecule type" value="Genomic_DNA"/>
</dbReference>
<keyword evidence="1" id="KW-0812">Transmembrane</keyword>
<keyword evidence="1" id="KW-1133">Transmembrane helix</keyword>
<evidence type="ECO:0000256" key="1">
    <source>
        <dbReference type="SAM" id="Phobius"/>
    </source>
</evidence>
<dbReference type="KEGG" id="mhz:Metho_1082"/>
<protein>
    <submittedName>
        <fullName evidence="2">Uncharacterized protein</fullName>
    </submittedName>
</protein>